<evidence type="ECO:0000313" key="2">
    <source>
        <dbReference type="EMBL" id="MBB4620142.1"/>
    </source>
</evidence>
<dbReference type="InterPro" id="IPR029018">
    <property type="entry name" value="Hex-like_dom2"/>
</dbReference>
<dbReference type="Proteomes" id="UP000533637">
    <property type="component" value="Unassembled WGS sequence"/>
</dbReference>
<keyword evidence="3" id="KW-1185">Reference proteome</keyword>
<organism evidence="2 3">
    <name type="scientific">Parabacteroides faecis</name>
    <dbReference type="NCBI Taxonomy" id="1217282"/>
    <lineage>
        <taxon>Bacteria</taxon>
        <taxon>Pseudomonadati</taxon>
        <taxon>Bacteroidota</taxon>
        <taxon>Bacteroidia</taxon>
        <taxon>Bacteroidales</taxon>
        <taxon>Tannerellaceae</taxon>
        <taxon>Parabacteroides</taxon>
    </lineage>
</organism>
<accession>A0ABR6KGW7</accession>
<protein>
    <recommendedName>
        <fullName evidence="4">DUF4838 domain-containing protein</fullName>
    </recommendedName>
</protein>
<reference evidence="2 3" key="1">
    <citation type="submission" date="2020-08" db="EMBL/GenBank/DDBJ databases">
        <title>Genomic Encyclopedia of Type Strains, Phase IV (KMG-IV): sequencing the most valuable type-strain genomes for metagenomic binning, comparative biology and taxonomic classification.</title>
        <authorList>
            <person name="Goeker M."/>
        </authorList>
    </citation>
    <scope>NUCLEOTIDE SEQUENCE [LARGE SCALE GENOMIC DNA]</scope>
    <source>
        <strain evidence="2 3">DSM 102983</strain>
    </source>
</reference>
<keyword evidence="1" id="KW-0378">Hydrolase</keyword>
<dbReference type="EMBL" id="JACHOC010000001">
    <property type="protein sequence ID" value="MBB4620142.1"/>
    <property type="molecule type" value="Genomic_DNA"/>
</dbReference>
<dbReference type="SUPFAM" id="SSF55545">
    <property type="entry name" value="beta-N-acetylhexosaminidase-like domain"/>
    <property type="match status" value="1"/>
</dbReference>
<dbReference type="InterPro" id="IPR032287">
    <property type="entry name" value="DUF4838"/>
</dbReference>
<dbReference type="Pfam" id="PF16126">
    <property type="entry name" value="DUF4838"/>
    <property type="match status" value="1"/>
</dbReference>
<dbReference type="PANTHER" id="PTHR47406:SF2">
    <property type="entry name" value="ALPHA GLUCURONIDASE N-TERMINAL DOMAIN-CONTAINING PROTEIN"/>
    <property type="match status" value="1"/>
</dbReference>
<gene>
    <name evidence="2" type="ORF">GGQ57_000016</name>
</gene>
<comment type="caution">
    <text evidence="2">The sequence shown here is derived from an EMBL/GenBank/DDBJ whole genome shotgun (WGS) entry which is preliminary data.</text>
</comment>
<evidence type="ECO:0008006" key="4">
    <source>
        <dbReference type="Google" id="ProtNLM"/>
    </source>
</evidence>
<dbReference type="PANTHER" id="PTHR47406">
    <property type="entry name" value="COAGULATION FACTOR 5/8 TYPE, C-TERMINAL"/>
    <property type="match status" value="1"/>
</dbReference>
<dbReference type="PROSITE" id="PS51257">
    <property type="entry name" value="PROKAR_LIPOPROTEIN"/>
    <property type="match status" value="1"/>
</dbReference>
<dbReference type="RefSeq" id="WP_183668131.1">
    <property type="nucleotide sequence ID" value="NZ_BMPB01000006.1"/>
</dbReference>
<name>A0ABR6KGW7_9BACT</name>
<proteinExistence type="predicted"/>
<dbReference type="Gene3D" id="3.30.379.10">
    <property type="entry name" value="Chitobiase/beta-hexosaminidase domain 2-like"/>
    <property type="match status" value="1"/>
</dbReference>
<sequence>MIIRFLTFCSFCCALLLSGCIQEQKSFTFDNACIVISSDPTSSVRLAATELQYFIHKTTGFCPEIISELPSEKTRAIFVGKSAYTEKMKYPDRPFEEQEYLIDITSGHIVLIGQDEDYQSDAERNKGRDNNGLSPEKDRLVLNYAAATGDSSVKDVMFALPSIYDAQGTCYAVYDFIERFLGVRFFGPHPENVFIPAAKKIKIDRQQIRRTPAIKHRHTTYTFDWPLIKDQYIGASVEMQQLFLRRLRIGGRKWASNHAFTGYQARFLQTHPEYFAKGRGGGASERQFCYTNTGFIRQVAQDAINYFKGGGTIAEQVALGDYFAVVPLDNASWCTCNACQQELALDKENIVGEHFNCGTATHYMWNFINNVAREVKKEVPDKKIAALAYHVYAYLPKDVELEDNISVAPCLHPRNYWAPGMERNEMSFYKAWIEESKKSGRDIYLWNYLCFPTERGLVTDFHVFPGFNIHKTSEQLRMYASDQVKGIFLCGTGEQLDFYITMKLMDDPSLDTDVLLDDFFTNYFGSAASAMKQFYLKIESVYSDPKNYPEEIQTKDAQYHQTEELAWKYLGTKEVMDELGEYIADARKTASNEIEKSRVESWVKGIWEYMMEGYHAYNQK</sequence>
<evidence type="ECO:0000313" key="3">
    <source>
        <dbReference type="Proteomes" id="UP000533637"/>
    </source>
</evidence>
<evidence type="ECO:0000256" key="1">
    <source>
        <dbReference type="ARBA" id="ARBA00022801"/>
    </source>
</evidence>